<reference evidence="10" key="1">
    <citation type="submission" date="2019-08" db="EMBL/GenBank/DDBJ databases">
        <authorList>
            <person name="Kucharzyk K."/>
            <person name="Murdoch R.W."/>
            <person name="Higgins S."/>
            <person name="Loffler F."/>
        </authorList>
    </citation>
    <scope>NUCLEOTIDE SEQUENCE</scope>
</reference>
<dbReference type="Gene3D" id="1.10.3720.10">
    <property type="entry name" value="MetI-like"/>
    <property type="match status" value="1"/>
</dbReference>
<feature type="compositionally biased region" description="Basic and acidic residues" evidence="7">
    <location>
        <begin position="45"/>
        <end position="64"/>
    </location>
</feature>
<keyword evidence="3" id="KW-1003">Cell membrane</keyword>
<evidence type="ECO:0000256" key="3">
    <source>
        <dbReference type="ARBA" id="ARBA00022475"/>
    </source>
</evidence>
<keyword evidence="6 8" id="KW-0472">Membrane</keyword>
<dbReference type="PANTHER" id="PTHR43744">
    <property type="entry name" value="ABC TRANSPORTER PERMEASE PROTEIN MG189-RELATED-RELATED"/>
    <property type="match status" value="1"/>
</dbReference>
<dbReference type="EMBL" id="VSSQ01003412">
    <property type="protein sequence ID" value="MPM20565.1"/>
    <property type="molecule type" value="Genomic_DNA"/>
</dbReference>
<protein>
    <recommendedName>
        <fullName evidence="9">ABC transmembrane type-1 domain-containing protein</fullName>
    </recommendedName>
</protein>
<comment type="subcellular location">
    <subcellularLocation>
        <location evidence="1">Cell membrane</location>
        <topology evidence="1">Multi-pass membrane protein</topology>
    </subcellularLocation>
</comment>
<feature type="transmembrane region" description="Helical" evidence="8">
    <location>
        <begin position="167"/>
        <end position="191"/>
    </location>
</feature>
<sequence>MTITHTDAPLEDGSPVPETEGVRRPRRRSTSGTGRTRRGSAAASRDVETEGARRTRRPTRESGERGVAGRMLGYLGIVVTVAVIMVPLYFIVITSLKTRPDIYSDPITWWPHPLAPENYTYVRTEVAFLTYLRNSLIITGTLVVVKVTLGVLTAYALAFLRFPGRNVIFIGVIASLMVPNQITVISNYALVAGWGWRNTFQGIIVPLAGVAFGTFLMRNHFLSLPREIREAALMDGAGFVRTLFRVILPMSWPTVVAFALITIVNEWNEYLWPFLMSDGAEVAPLPVGLTFLQNNEGLTNWGPVMAGTVLASLPILVVFLILQKQMIKGLTAGAVKG</sequence>
<evidence type="ECO:0000256" key="4">
    <source>
        <dbReference type="ARBA" id="ARBA00022692"/>
    </source>
</evidence>
<comment type="caution">
    <text evidence="10">The sequence shown here is derived from an EMBL/GenBank/DDBJ whole genome shotgun (WGS) entry which is preliminary data.</text>
</comment>
<dbReference type="InterPro" id="IPR035906">
    <property type="entry name" value="MetI-like_sf"/>
</dbReference>
<organism evidence="10">
    <name type="scientific">bioreactor metagenome</name>
    <dbReference type="NCBI Taxonomy" id="1076179"/>
    <lineage>
        <taxon>unclassified sequences</taxon>
        <taxon>metagenomes</taxon>
        <taxon>ecological metagenomes</taxon>
    </lineage>
</organism>
<dbReference type="AlphaFoldDB" id="A0A644XWK6"/>
<evidence type="ECO:0000256" key="7">
    <source>
        <dbReference type="SAM" id="MobiDB-lite"/>
    </source>
</evidence>
<keyword evidence="2" id="KW-0813">Transport</keyword>
<proteinExistence type="predicted"/>
<dbReference type="Pfam" id="PF00528">
    <property type="entry name" value="BPD_transp_1"/>
    <property type="match status" value="1"/>
</dbReference>
<accession>A0A644XWK6</accession>
<feature type="transmembrane region" description="Helical" evidence="8">
    <location>
        <begin position="72"/>
        <end position="96"/>
    </location>
</feature>
<evidence type="ECO:0000256" key="1">
    <source>
        <dbReference type="ARBA" id="ARBA00004651"/>
    </source>
</evidence>
<keyword evidence="5 8" id="KW-1133">Transmembrane helix</keyword>
<dbReference type="SUPFAM" id="SSF161098">
    <property type="entry name" value="MetI-like"/>
    <property type="match status" value="1"/>
</dbReference>
<name>A0A644XWK6_9ZZZZ</name>
<keyword evidence="4 8" id="KW-0812">Transmembrane</keyword>
<dbReference type="PANTHER" id="PTHR43744:SF13">
    <property type="entry name" value="SN-GLYCEROL-3-PHOSPHATE TRANSPORT INTEGRAL MEMBRANE PROTEIN ABC TRANSPORTER UGPE-RELATED"/>
    <property type="match status" value="1"/>
</dbReference>
<evidence type="ECO:0000259" key="9">
    <source>
        <dbReference type="PROSITE" id="PS50928"/>
    </source>
</evidence>
<feature type="transmembrane region" description="Helical" evidence="8">
    <location>
        <begin position="242"/>
        <end position="264"/>
    </location>
</feature>
<feature type="transmembrane region" description="Helical" evidence="8">
    <location>
        <begin position="301"/>
        <end position="322"/>
    </location>
</feature>
<evidence type="ECO:0000256" key="6">
    <source>
        <dbReference type="ARBA" id="ARBA00023136"/>
    </source>
</evidence>
<evidence type="ECO:0000256" key="8">
    <source>
        <dbReference type="SAM" id="Phobius"/>
    </source>
</evidence>
<feature type="domain" description="ABC transmembrane type-1" evidence="9">
    <location>
        <begin position="132"/>
        <end position="322"/>
    </location>
</feature>
<feature type="compositionally biased region" description="Low complexity" evidence="7">
    <location>
        <begin position="30"/>
        <end position="44"/>
    </location>
</feature>
<dbReference type="InterPro" id="IPR000515">
    <property type="entry name" value="MetI-like"/>
</dbReference>
<dbReference type="GO" id="GO:0005886">
    <property type="term" value="C:plasma membrane"/>
    <property type="evidence" value="ECO:0007669"/>
    <property type="project" value="UniProtKB-SubCell"/>
</dbReference>
<dbReference type="CDD" id="cd06261">
    <property type="entry name" value="TM_PBP2"/>
    <property type="match status" value="1"/>
</dbReference>
<evidence type="ECO:0000256" key="5">
    <source>
        <dbReference type="ARBA" id="ARBA00022989"/>
    </source>
</evidence>
<feature type="region of interest" description="Disordered" evidence="7">
    <location>
        <begin position="1"/>
        <end position="64"/>
    </location>
</feature>
<gene>
    <name evidence="10" type="ORF">SDC9_66996</name>
</gene>
<dbReference type="PROSITE" id="PS50928">
    <property type="entry name" value="ABC_TM1"/>
    <property type="match status" value="1"/>
</dbReference>
<dbReference type="GO" id="GO:0055085">
    <property type="term" value="P:transmembrane transport"/>
    <property type="evidence" value="ECO:0007669"/>
    <property type="project" value="InterPro"/>
</dbReference>
<evidence type="ECO:0000313" key="10">
    <source>
        <dbReference type="EMBL" id="MPM20565.1"/>
    </source>
</evidence>
<evidence type="ECO:0000256" key="2">
    <source>
        <dbReference type="ARBA" id="ARBA00022448"/>
    </source>
</evidence>
<feature type="transmembrane region" description="Helical" evidence="8">
    <location>
        <begin position="136"/>
        <end position="160"/>
    </location>
</feature>
<feature type="transmembrane region" description="Helical" evidence="8">
    <location>
        <begin position="203"/>
        <end position="221"/>
    </location>
</feature>